<feature type="transmembrane region" description="Helical" evidence="1">
    <location>
        <begin position="141"/>
        <end position="159"/>
    </location>
</feature>
<dbReference type="Proteomes" id="UP000217790">
    <property type="component" value="Unassembled WGS sequence"/>
</dbReference>
<evidence type="ECO:0000256" key="1">
    <source>
        <dbReference type="SAM" id="Phobius"/>
    </source>
</evidence>
<accession>A0A2H3DYX3</accession>
<gene>
    <name evidence="2" type="ORF">ARMGADRAFT_1010913</name>
</gene>
<evidence type="ECO:0000313" key="2">
    <source>
        <dbReference type="EMBL" id="PBK96068.1"/>
    </source>
</evidence>
<sequence>MPPIDDLYQYSFNYLVHWHLQSSLHLFSHFLEAPNITGTLQLTGLVALADLPPITVRTALSGTASYLDTLVLAPGMHQQQSASEINRGEFPITGAMTTGYVFRVENPATVYFLQSIGVTGHLVTAQVYPSKPNWSFVSPATLLYALCPVLTIVVAVSLARIRDWWALRVLGGFVVSRFINVVVIKRRDENGWKGKEEPGDQGDLFIMLCHDRWVRLQGAVDDFKTVASGQWLRDLTALESISVTFATMLVYVSTALAFNASPVGSVLIVFLLLSTASLLTLCNSLTGELQMCERVIRRVGAPKKYERRLLLANELIDEIGRNDWAIGMGLVLPESGEAGMVNV</sequence>
<dbReference type="OMA" id="MTARICN"/>
<reference evidence="3" key="1">
    <citation type="journal article" date="2017" name="Nat. Ecol. Evol.">
        <title>Genome expansion and lineage-specific genetic innovations in the forest pathogenic fungi Armillaria.</title>
        <authorList>
            <person name="Sipos G."/>
            <person name="Prasanna A.N."/>
            <person name="Walter M.C."/>
            <person name="O'Connor E."/>
            <person name="Balint B."/>
            <person name="Krizsan K."/>
            <person name="Kiss B."/>
            <person name="Hess J."/>
            <person name="Varga T."/>
            <person name="Slot J."/>
            <person name="Riley R."/>
            <person name="Boka B."/>
            <person name="Rigling D."/>
            <person name="Barry K."/>
            <person name="Lee J."/>
            <person name="Mihaltcheva S."/>
            <person name="LaButti K."/>
            <person name="Lipzen A."/>
            <person name="Waldron R."/>
            <person name="Moloney N.M."/>
            <person name="Sperisen C."/>
            <person name="Kredics L."/>
            <person name="Vagvoelgyi C."/>
            <person name="Patrignani A."/>
            <person name="Fitzpatrick D."/>
            <person name="Nagy I."/>
            <person name="Doyle S."/>
            <person name="Anderson J.B."/>
            <person name="Grigoriev I.V."/>
            <person name="Gueldener U."/>
            <person name="Muensterkoetter M."/>
            <person name="Nagy L.G."/>
        </authorList>
    </citation>
    <scope>NUCLEOTIDE SEQUENCE [LARGE SCALE GENOMIC DNA]</scope>
    <source>
        <strain evidence="3">Ar21-2</strain>
    </source>
</reference>
<keyword evidence="3" id="KW-1185">Reference proteome</keyword>
<dbReference type="EMBL" id="KZ293651">
    <property type="protein sequence ID" value="PBK96068.1"/>
    <property type="molecule type" value="Genomic_DNA"/>
</dbReference>
<keyword evidence="1" id="KW-1133">Transmembrane helix</keyword>
<protein>
    <submittedName>
        <fullName evidence="2">Uncharacterized protein</fullName>
    </submittedName>
</protein>
<feature type="transmembrane region" description="Helical" evidence="1">
    <location>
        <begin position="241"/>
        <end position="260"/>
    </location>
</feature>
<keyword evidence="1" id="KW-0472">Membrane</keyword>
<name>A0A2H3DYX3_ARMGA</name>
<proteinExistence type="predicted"/>
<organism evidence="2 3">
    <name type="scientific">Armillaria gallica</name>
    <name type="common">Bulbous honey fungus</name>
    <name type="synonym">Armillaria bulbosa</name>
    <dbReference type="NCBI Taxonomy" id="47427"/>
    <lineage>
        <taxon>Eukaryota</taxon>
        <taxon>Fungi</taxon>
        <taxon>Dikarya</taxon>
        <taxon>Basidiomycota</taxon>
        <taxon>Agaricomycotina</taxon>
        <taxon>Agaricomycetes</taxon>
        <taxon>Agaricomycetidae</taxon>
        <taxon>Agaricales</taxon>
        <taxon>Marasmiineae</taxon>
        <taxon>Physalacriaceae</taxon>
        <taxon>Armillaria</taxon>
    </lineage>
</organism>
<dbReference type="STRING" id="47427.A0A2H3DYX3"/>
<feature type="transmembrane region" description="Helical" evidence="1">
    <location>
        <begin position="266"/>
        <end position="286"/>
    </location>
</feature>
<dbReference type="InParanoid" id="A0A2H3DYX3"/>
<keyword evidence="1" id="KW-0812">Transmembrane</keyword>
<dbReference type="OrthoDB" id="2956246at2759"/>
<dbReference type="AlphaFoldDB" id="A0A2H3DYX3"/>
<evidence type="ECO:0000313" key="3">
    <source>
        <dbReference type="Proteomes" id="UP000217790"/>
    </source>
</evidence>